<evidence type="ECO:0000256" key="2">
    <source>
        <dbReference type="ARBA" id="ARBA00022840"/>
    </source>
</evidence>
<dbReference type="GO" id="GO:0005737">
    <property type="term" value="C:cytoplasm"/>
    <property type="evidence" value="ECO:0007669"/>
    <property type="project" value="TreeGrafter"/>
</dbReference>
<keyword evidence="1" id="KW-0547">Nucleotide-binding</keyword>
<evidence type="ECO:0000313" key="3">
    <source>
        <dbReference type="EMBL" id="NEK75051.1"/>
    </source>
</evidence>
<dbReference type="PANTHER" id="PTHR11638:SF184">
    <property type="entry name" value="ATPASE WITH CHAPERONE ACTIVITY"/>
    <property type="match status" value="1"/>
</dbReference>
<dbReference type="PANTHER" id="PTHR11638">
    <property type="entry name" value="ATP-DEPENDENT CLP PROTEASE"/>
    <property type="match status" value="1"/>
</dbReference>
<name>A0A6B3KL69_XANEU</name>
<dbReference type="InterPro" id="IPR019489">
    <property type="entry name" value="Clp_ATPase_C"/>
</dbReference>
<dbReference type="InterPro" id="IPR050130">
    <property type="entry name" value="ClpA_ClpB"/>
</dbReference>
<dbReference type="GO" id="GO:0034605">
    <property type="term" value="P:cellular response to heat"/>
    <property type="evidence" value="ECO:0007669"/>
    <property type="project" value="TreeGrafter"/>
</dbReference>
<proteinExistence type="predicted"/>
<dbReference type="GO" id="GO:0016887">
    <property type="term" value="F:ATP hydrolysis activity"/>
    <property type="evidence" value="ECO:0007669"/>
    <property type="project" value="TreeGrafter"/>
</dbReference>
<comment type="caution">
    <text evidence="3">The sequence shown here is derived from an EMBL/GenBank/DDBJ whole genome shotgun (WGS) entry which is preliminary data.</text>
</comment>
<dbReference type="Pfam" id="PF10431">
    <property type="entry name" value="ClpB_D2-small"/>
    <property type="match status" value="1"/>
</dbReference>
<dbReference type="Gene3D" id="1.10.8.60">
    <property type="match status" value="1"/>
</dbReference>
<reference evidence="3" key="1">
    <citation type="submission" date="2019-11" db="EMBL/GenBank/DDBJ databases">
        <title>Genome-resolved metagenomics to study the prevalence of co-infection and intraspecific heterogeneity among plant pathogen metapopulations.</title>
        <authorList>
            <person name="Newberry E."/>
            <person name="Bhandari R."/>
            <person name="Kemble J."/>
            <person name="Sikora E."/>
            <person name="Potnis N."/>
        </authorList>
    </citation>
    <scope>NUCLEOTIDE SEQUENCE</scope>
    <source>
        <strain evidence="3">Xe_Pep_Tuscaloosa_18b</strain>
    </source>
</reference>
<feature type="non-terminal residue" evidence="3">
    <location>
        <position position="1"/>
    </location>
</feature>
<dbReference type="SMART" id="SM01086">
    <property type="entry name" value="ClpB_D2-small"/>
    <property type="match status" value="1"/>
</dbReference>
<evidence type="ECO:0000256" key="1">
    <source>
        <dbReference type="ARBA" id="ARBA00022741"/>
    </source>
</evidence>
<protein>
    <submittedName>
        <fullName evidence="3">Type VI secretion system ATPase TssH</fullName>
    </submittedName>
</protein>
<keyword evidence="2" id="KW-0067">ATP-binding</keyword>
<organism evidence="3">
    <name type="scientific">Xanthomonas euvesicatoria</name>
    <dbReference type="NCBI Taxonomy" id="456327"/>
    <lineage>
        <taxon>Bacteria</taxon>
        <taxon>Pseudomonadati</taxon>
        <taxon>Pseudomonadota</taxon>
        <taxon>Gammaproteobacteria</taxon>
        <taxon>Lysobacterales</taxon>
        <taxon>Lysobacteraceae</taxon>
        <taxon>Xanthomonas</taxon>
    </lineage>
</organism>
<dbReference type="GO" id="GO:0005524">
    <property type="term" value="F:ATP binding"/>
    <property type="evidence" value="ECO:0007669"/>
    <property type="project" value="UniProtKB-KW"/>
</dbReference>
<accession>A0A6B3KL69</accession>
<dbReference type="EMBL" id="JAAGYV010000251">
    <property type="protein sequence ID" value="NEK75051.1"/>
    <property type="molecule type" value="Genomic_DNA"/>
</dbReference>
<gene>
    <name evidence="3" type="ORF">G3W62_20225</name>
</gene>
<sequence>RLVAIPYYPLSNDMLGQIVRLQLNRIKKRIEERYKIPFEYDDSVVELVVSRCTESESGGRMIDAILTNSMLPEISRKFLRGVVNRERTERVDIRAEESALVYSFL</sequence>
<dbReference type="AlphaFoldDB" id="A0A6B3KL69"/>